<reference evidence="2 3" key="1">
    <citation type="submission" date="2016-06" db="EMBL/GenBank/DDBJ databases">
        <title>Genome sequence of Clostridium acetireducens DSM 10703.</title>
        <authorList>
            <person name="Poehlein A."/>
            <person name="Fluechter S."/>
            <person name="Duerre P."/>
            <person name="Daniel R."/>
        </authorList>
    </citation>
    <scope>NUCLEOTIDE SEQUENCE [LARGE SCALE GENOMIC DNA]</scope>
    <source>
        <strain evidence="2 3">DSM 10703</strain>
    </source>
</reference>
<organism evidence="2 3">
    <name type="scientific">Clostridium acetireducens DSM 10703</name>
    <dbReference type="NCBI Taxonomy" id="1121290"/>
    <lineage>
        <taxon>Bacteria</taxon>
        <taxon>Bacillati</taxon>
        <taxon>Bacillota</taxon>
        <taxon>Clostridia</taxon>
        <taxon>Eubacteriales</taxon>
        <taxon>Clostridiaceae</taxon>
        <taxon>Clostridium</taxon>
    </lineage>
</organism>
<evidence type="ECO:0000313" key="3">
    <source>
        <dbReference type="Proteomes" id="UP000175744"/>
    </source>
</evidence>
<sequence>MEFKLNKIDTEIRQRIQDVSKDGKIHRKAKIKIDKDNQKNKNSSGEKFSDLLEKNKSKQKIVVTAVKTETVKVDAFIEKDEKKDVKSGTFIDTKR</sequence>
<dbReference type="AlphaFoldDB" id="A0A1E8EZQ5"/>
<dbReference type="PATRIC" id="fig|1121290.3.peg.1004"/>
<feature type="region of interest" description="Disordered" evidence="1">
    <location>
        <begin position="29"/>
        <end position="50"/>
    </location>
</feature>
<protein>
    <submittedName>
        <fullName evidence="2">Uncharacterized protein</fullName>
    </submittedName>
</protein>
<dbReference type="Proteomes" id="UP000175744">
    <property type="component" value="Unassembled WGS sequence"/>
</dbReference>
<dbReference type="STRING" id="1121290.CLAOCE_10050"/>
<comment type="caution">
    <text evidence="2">The sequence shown here is derived from an EMBL/GenBank/DDBJ whole genome shotgun (WGS) entry which is preliminary data.</text>
</comment>
<evidence type="ECO:0000313" key="2">
    <source>
        <dbReference type="EMBL" id="OFI06505.1"/>
    </source>
</evidence>
<name>A0A1E8EZQ5_9CLOT</name>
<evidence type="ECO:0000256" key="1">
    <source>
        <dbReference type="SAM" id="MobiDB-lite"/>
    </source>
</evidence>
<accession>A0A1E8EZQ5</accession>
<dbReference type="RefSeq" id="WP_070109940.1">
    <property type="nucleotide sequence ID" value="NZ_LZFO01000011.1"/>
</dbReference>
<keyword evidence="3" id="KW-1185">Reference proteome</keyword>
<gene>
    <name evidence="2" type="ORF">CLOACE_10050</name>
</gene>
<proteinExistence type="predicted"/>
<dbReference type="EMBL" id="LZFO01000011">
    <property type="protein sequence ID" value="OFI06505.1"/>
    <property type="molecule type" value="Genomic_DNA"/>
</dbReference>